<accession>A0A5P1EUW4</accession>
<dbReference type="FunFam" id="3.40.630.30:FF:000077">
    <property type="entry name" value="Histone acetyltransferase type B catalytic subunit"/>
    <property type="match status" value="1"/>
</dbReference>
<dbReference type="EC" id="2.3.1.48" evidence="2"/>
<evidence type="ECO:0000256" key="1">
    <source>
        <dbReference type="ARBA" id="ARBA00010543"/>
    </source>
</evidence>
<dbReference type="GO" id="GO:0005634">
    <property type="term" value="C:nucleus"/>
    <property type="evidence" value="ECO:0007669"/>
    <property type="project" value="EnsemblPlants"/>
</dbReference>
<evidence type="ECO:0000256" key="5">
    <source>
        <dbReference type="ARBA" id="ARBA00048017"/>
    </source>
</evidence>
<evidence type="ECO:0000259" key="6">
    <source>
        <dbReference type="Pfam" id="PF00583"/>
    </source>
</evidence>
<dbReference type="Gene3D" id="3.40.630.30">
    <property type="match status" value="1"/>
</dbReference>
<dbReference type="EMBL" id="CM007385">
    <property type="protein sequence ID" value="ONK69782.1"/>
    <property type="molecule type" value="Genomic_DNA"/>
</dbReference>
<sequence>MALKGKEADAETETKKRKRAGFARIDAGVEANECIKVYLVKSQDEVGATNSFCIDPVDLNQFFGEDGKIYGYKNLKIDIWMSIKSFQAFADITYENTFDSIFGESLLEKEEFLQTFSTEIHCIRSIMSDGEPIRCDLSRESDDASNAHLGVNGSTMEVIRMNLHAMPVGLLYSRLVPLVLLLVEGGSPVDVTDPKWDVYFIVKKTNDLSGVHNMDLLGFATVYRFYHYPDSTRLRVGQILVLPPYQGQGHGRRLLESIYSVAVSENFYDVTFEEPSDYLQYLRACIDTLRLLDFEPIKPAINSAVQYLKENNLSKRTNKSSSKSQFGPPQHVIAVVRQKLKINKKQFMKCWDVLVYLNLDPKNSRCMENFKVSVSDRVKGDILDKDSEANGKRLIEVPNDYDHDMTFVVMWSEAGEETTGALDGDQAAQEEQLKQLVDKQIEDIVKIAQKVYLLRK</sequence>
<dbReference type="InterPro" id="IPR000182">
    <property type="entry name" value="GNAT_dom"/>
</dbReference>
<feature type="domain" description="N-acetyltransferase" evidence="6">
    <location>
        <begin position="213"/>
        <end position="268"/>
    </location>
</feature>
<dbReference type="CDD" id="cd04301">
    <property type="entry name" value="NAT_SF"/>
    <property type="match status" value="1"/>
</dbReference>
<dbReference type="PANTHER" id="PTHR12046">
    <property type="entry name" value="HISTONE ACETYLTRANSFERASE TYPE B CATALYTIC SUBUNIT"/>
    <property type="match status" value="1"/>
</dbReference>
<dbReference type="Pfam" id="PF10394">
    <property type="entry name" value="Hat1_N"/>
    <property type="match status" value="1"/>
</dbReference>
<dbReference type="Proteomes" id="UP000243459">
    <property type="component" value="Chromosome 5"/>
</dbReference>
<keyword evidence="9" id="KW-1185">Reference proteome</keyword>
<dbReference type="GO" id="GO:0031509">
    <property type="term" value="P:subtelomeric heterochromatin formation"/>
    <property type="evidence" value="ECO:0007669"/>
    <property type="project" value="InterPro"/>
</dbReference>
<keyword evidence="3" id="KW-0808">Transferase</keyword>
<dbReference type="InterPro" id="IPR019467">
    <property type="entry name" value="Hat1_N"/>
</dbReference>
<comment type="catalytic activity">
    <reaction evidence="5">
        <text>L-lysyl-[protein] + acetyl-CoA = N(6)-acetyl-L-lysyl-[protein] + CoA + H(+)</text>
        <dbReference type="Rhea" id="RHEA:45948"/>
        <dbReference type="Rhea" id="RHEA-COMP:9752"/>
        <dbReference type="Rhea" id="RHEA-COMP:10731"/>
        <dbReference type="ChEBI" id="CHEBI:15378"/>
        <dbReference type="ChEBI" id="CHEBI:29969"/>
        <dbReference type="ChEBI" id="CHEBI:57287"/>
        <dbReference type="ChEBI" id="CHEBI:57288"/>
        <dbReference type="ChEBI" id="CHEBI:61930"/>
        <dbReference type="EC" id="2.3.1.48"/>
    </reaction>
</comment>
<evidence type="ECO:0000313" key="9">
    <source>
        <dbReference type="Proteomes" id="UP000243459"/>
    </source>
</evidence>
<feature type="domain" description="Histone acetyl transferase HAT1 N-terminal" evidence="7">
    <location>
        <begin position="29"/>
        <end position="184"/>
    </location>
</feature>
<dbReference type="Gramene" id="ONK69782">
    <property type="protein sequence ID" value="ONK69782"/>
    <property type="gene ID" value="A4U43_C05F26660"/>
</dbReference>
<evidence type="ECO:0000256" key="3">
    <source>
        <dbReference type="ARBA" id="ARBA00022679"/>
    </source>
</evidence>
<dbReference type="SUPFAM" id="SSF55729">
    <property type="entry name" value="Acyl-CoA N-acyltransferases (Nat)"/>
    <property type="match status" value="1"/>
</dbReference>
<evidence type="ECO:0000259" key="7">
    <source>
        <dbReference type="Pfam" id="PF10394"/>
    </source>
</evidence>
<dbReference type="InterPro" id="IPR037113">
    <property type="entry name" value="Hat1_N_sf"/>
</dbReference>
<gene>
    <name evidence="8" type="ORF">A4U43_C05F26660</name>
</gene>
<organism evidence="8 9">
    <name type="scientific">Asparagus officinalis</name>
    <name type="common">Garden asparagus</name>
    <dbReference type="NCBI Taxonomy" id="4686"/>
    <lineage>
        <taxon>Eukaryota</taxon>
        <taxon>Viridiplantae</taxon>
        <taxon>Streptophyta</taxon>
        <taxon>Embryophyta</taxon>
        <taxon>Tracheophyta</taxon>
        <taxon>Spermatophyta</taxon>
        <taxon>Magnoliopsida</taxon>
        <taxon>Liliopsida</taxon>
        <taxon>Asparagales</taxon>
        <taxon>Asparagaceae</taxon>
        <taxon>Asparagoideae</taxon>
        <taxon>Asparagus</taxon>
    </lineage>
</organism>
<dbReference type="Pfam" id="PF00583">
    <property type="entry name" value="Acetyltransf_1"/>
    <property type="match status" value="1"/>
</dbReference>
<dbReference type="GO" id="GO:0000781">
    <property type="term" value="C:chromosome, telomeric region"/>
    <property type="evidence" value="ECO:0007669"/>
    <property type="project" value="GOC"/>
</dbReference>
<dbReference type="OMA" id="WTCDAND"/>
<dbReference type="InterPro" id="IPR017380">
    <property type="entry name" value="Hist_AcTrfase_B-typ_cat-su"/>
</dbReference>
<comment type="similarity">
    <text evidence="1">Belongs to the HAT1 family.</text>
</comment>
<evidence type="ECO:0000256" key="2">
    <source>
        <dbReference type="ARBA" id="ARBA00013184"/>
    </source>
</evidence>
<evidence type="ECO:0000256" key="4">
    <source>
        <dbReference type="ARBA" id="ARBA00023315"/>
    </source>
</evidence>
<reference evidence="9" key="1">
    <citation type="journal article" date="2017" name="Nat. Commun.">
        <title>The asparagus genome sheds light on the origin and evolution of a young Y chromosome.</title>
        <authorList>
            <person name="Harkess A."/>
            <person name="Zhou J."/>
            <person name="Xu C."/>
            <person name="Bowers J.E."/>
            <person name="Van der Hulst R."/>
            <person name="Ayyampalayam S."/>
            <person name="Mercati F."/>
            <person name="Riccardi P."/>
            <person name="McKain M.R."/>
            <person name="Kakrana A."/>
            <person name="Tang H."/>
            <person name="Ray J."/>
            <person name="Groenendijk J."/>
            <person name="Arikit S."/>
            <person name="Mathioni S.M."/>
            <person name="Nakano M."/>
            <person name="Shan H."/>
            <person name="Telgmann-Rauber A."/>
            <person name="Kanno A."/>
            <person name="Yue Z."/>
            <person name="Chen H."/>
            <person name="Li W."/>
            <person name="Chen Y."/>
            <person name="Xu X."/>
            <person name="Zhang Y."/>
            <person name="Luo S."/>
            <person name="Chen H."/>
            <person name="Gao J."/>
            <person name="Mao Z."/>
            <person name="Pires J.C."/>
            <person name="Luo M."/>
            <person name="Kudrna D."/>
            <person name="Wing R.A."/>
            <person name="Meyers B.C."/>
            <person name="Yi K."/>
            <person name="Kong H."/>
            <person name="Lavrijsen P."/>
            <person name="Sunseri F."/>
            <person name="Falavigna A."/>
            <person name="Ye Y."/>
            <person name="Leebens-Mack J.H."/>
            <person name="Chen G."/>
        </authorList>
    </citation>
    <scope>NUCLEOTIDE SEQUENCE [LARGE SCALE GENOMIC DNA]</scope>
    <source>
        <strain evidence="9">cv. DH0086</strain>
    </source>
</reference>
<dbReference type="GO" id="GO:0010485">
    <property type="term" value="F:histone H4 acetyltransferase activity"/>
    <property type="evidence" value="ECO:0007669"/>
    <property type="project" value="EnsemblPlants"/>
</dbReference>
<dbReference type="Gene3D" id="3.90.360.10">
    <property type="entry name" value="Histone acetyl transferase 1 (HAT1), N-terminal domain"/>
    <property type="match status" value="1"/>
</dbReference>
<name>A0A5P1EUW4_ASPOF</name>
<protein>
    <recommendedName>
        <fullName evidence="2">histone acetyltransferase</fullName>
        <ecNumber evidence="2">2.3.1.48</ecNumber>
    </recommendedName>
</protein>
<dbReference type="InterPro" id="IPR016181">
    <property type="entry name" value="Acyl_CoA_acyltransferase"/>
</dbReference>
<dbReference type="AlphaFoldDB" id="A0A5P1EUW4"/>
<proteinExistence type="inferred from homology"/>
<evidence type="ECO:0000313" key="8">
    <source>
        <dbReference type="EMBL" id="ONK69782.1"/>
    </source>
</evidence>
<keyword evidence="4" id="KW-0012">Acyltransferase</keyword>